<dbReference type="FunFam" id="2.40.420.20:FF:000001">
    <property type="entry name" value="Efflux RND transporter periplasmic adaptor subunit"/>
    <property type="match status" value="1"/>
</dbReference>
<dbReference type="InterPro" id="IPR058624">
    <property type="entry name" value="MdtA-like_HH"/>
</dbReference>
<dbReference type="Pfam" id="PF25917">
    <property type="entry name" value="BSH_RND"/>
    <property type="match status" value="1"/>
</dbReference>
<feature type="signal peptide" evidence="3">
    <location>
        <begin position="1"/>
        <end position="23"/>
    </location>
</feature>
<name>A0A370FG91_9BURK</name>
<dbReference type="Proteomes" id="UP000255265">
    <property type="component" value="Unassembled WGS sequence"/>
</dbReference>
<dbReference type="PANTHER" id="PTHR30158:SF3">
    <property type="entry name" value="MULTIDRUG EFFLUX PUMP SUBUNIT ACRA-RELATED"/>
    <property type="match status" value="1"/>
</dbReference>
<evidence type="ECO:0000313" key="8">
    <source>
        <dbReference type="EMBL" id="RDI23399.1"/>
    </source>
</evidence>
<comment type="caution">
    <text evidence="8">The sequence shown here is derived from an EMBL/GenBank/DDBJ whole genome shotgun (WGS) entry which is preliminary data.</text>
</comment>
<proteinExistence type="inferred from homology"/>
<evidence type="ECO:0000256" key="2">
    <source>
        <dbReference type="ARBA" id="ARBA00009477"/>
    </source>
</evidence>
<dbReference type="InterPro" id="IPR006143">
    <property type="entry name" value="RND_pump_MFP"/>
</dbReference>
<dbReference type="Gene3D" id="2.40.30.170">
    <property type="match status" value="1"/>
</dbReference>
<feature type="domain" description="Multidrug resistance protein MdtA-like alpha-helical hairpin" evidence="4">
    <location>
        <begin position="108"/>
        <end position="174"/>
    </location>
</feature>
<evidence type="ECO:0000259" key="4">
    <source>
        <dbReference type="Pfam" id="PF25876"/>
    </source>
</evidence>
<dbReference type="NCBIfam" id="TIGR01730">
    <property type="entry name" value="RND_mfp"/>
    <property type="match status" value="1"/>
</dbReference>
<dbReference type="GO" id="GO:0005886">
    <property type="term" value="C:plasma membrane"/>
    <property type="evidence" value="ECO:0007669"/>
    <property type="project" value="UniProtKB-SubCell"/>
</dbReference>
<dbReference type="InterPro" id="IPR058627">
    <property type="entry name" value="MdtA-like_C"/>
</dbReference>
<protein>
    <submittedName>
        <fullName evidence="8">Membrane fusion protein (Multidrug efflux system)</fullName>
    </submittedName>
</protein>
<evidence type="ECO:0000256" key="3">
    <source>
        <dbReference type="SAM" id="SignalP"/>
    </source>
</evidence>
<dbReference type="Pfam" id="PF25876">
    <property type="entry name" value="HH_MFP_RND"/>
    <property type="match status" value="1"/>
</dbReference>
<dbReference type="InterPro" id="IPR058625">
    <property type="entry name" value="MdtA-like_BSH"/>
</dbReference>
<dbReference type="Pfam" id="PF25967">
    <property type="entry name" value="RND-MFP_C"/>
    <property type="match status" value="1"/>
</dbReference>
<dbReference type="GO" id="GO:0046677">
    <property type="term" value="P:response to antibiotic"/>
    <property type="evidence" value="ECO:0007669"/>
    <property type="project" value="TreeGrafter"/>
</dbReference>
<evidence type="ECO:0000313" key="9">
    <source>
        <dbReference type="Proteomes" id="UP000255265"/>
    </source>
</evidence>
<dbReference type="OrthoDB" id="9783047at2"/>
<dbReference type="Gene3D" id="1.10.287.470">
    <property type="entry name" value="Helix hairpin bin"/>
    <property type="match status" value="1"/>
</dbReference>
<keyword evidence="3" id="KW-0732">Signal</keyword>
<keyword evidence="9" id="KW-1185">Reference proteome</keyword>
<feature type="chain" id="PRO_5017042764" evidence="3">
    <location>
        <begin position="24"/>
        <end position="393"/>
    </location>
</feature>
<reference evidence="8 9" key="1">
    <citation type="submission" date="2018-07" db="EMBL/GenBank/DDBJ databases">
        <title>Genomic Encyclopedia of Type Strains, Phase IV (KMG-IV): sequencing the most valuable type-strain genomes for metagenomic binning, comparative biology and taxonomic classification.</title>
        <authorList>
            <person name="Goeker M."/>
        </authorList>
    </citation>
    <scope>NUCLEOTIDE SEQUENCE [LARGE SCALE GENOMIC DNA]</scope>
    <source>
        <strain evidence="8 9">DSM 21352</strain>
    </source>
</reference>
<dbReference type="InterPro" id="IPR058626">
    <property type="entry name" value="MdtA-like_b-barrel"/>
</dbReference>
<dbReference type="SUPFAM" id="SSF111369">
    <property type="entry name" value="HlyD-like secretion proteins"/>
    <property type="match status" value="1"/>
</dbReference>
<dbReference type="PROSITE" id="PS51257">
    <property type="entry name" value="PROKAR_LIPOPROTEIN"/>
    <property type="match status" value="1"/>
</dbReference>
<dbReference type="Gene3D" id="2.40.50.100">
    <property type="match status" value="1"/>
</dbReference>
<dbReference type="FunFam" id="1.10.287.470:FF:000002">
    <property type="entry name" value="Efflux RND transporter periplasmic adaptor subunit"/>
    <property type="match status" value="1"/>
</dbReference>
<dbReference type="GO" id="GO:0022857">
    <property type="term" value="F:transmembrane transporter activity"/>
    <property type="evidence" value="ECO:0007669"/>
    <property type="project" value="InterPro"/>
</dbReference>
<feature type="domain" description="Multidrug resistance protein MdtA-like C-terminal permuted SH3" evidence="7">
    <location>
        <begin position="305"/>
        <end position="367"/>
    </location>
</feature>
<dbReference type="AlphaFoldDB" id="A0A370FG91"/>
<evidence type="ECO:0000256" key="1">
    <source>
        <dbReference type="ARBA" id="ARBA00004196"/>
    </source>
</evidence>
<dbReference type="Gene3D" id="2.40.420.20">
    <property type="match status" value="1"/>
</dbReference>
<feature type="domain" description="Multidrug resistance protein MdtA-like beta-barrel" evidence="6">
    <location>
        <begin position="211"/>
        <end position="301"/>
    </location>
</feature>
<evidence type="ECO:0000259" key="5">
    <source>
        <dbReference type="Pfam" id="PF25917"/>
    </source>
</evidence>
<evidence type="ECO:0000259" key="6">
    <source>
        <dbReference type="Pfam" id="PF25944"/>
    </source>
</evidence>
<feature type="domain" description="Multidrug resistance protein MdtA-like barrel-sandwich hybrid" evidence="5">
    <location>
        <begin position="65"/>
        <end position="207"/>
    </location>
</feature>
<dbReference type="EMBL" id="QQAV01000006">
    <property type="protein sequence ID" value="RDI23399.1"/>
    <property type="molecule type" value="Genomic_DNA"/>
</dbReference>
<dbReference type="RefSeq" id="WP_114803454.1">
    <property type="nucleotide sequence ID" value="NZ_QQAV01000006.1"/>
</dbReference>
<comment type="similarity">
    <text evidence="2">Belongs to the membrane fusion protein (MFP) (TC 8.A.1) family.</text>
</comment>
<dbReference type="Pfam" id="PF25944">
    <property type="entry name" value="Beta-barrel_RND"/>
    <property type="match status" value="1"/>
</dbReference>
<evidence type="ECO:0000259" key="7">
    <source>
        <dbReference type="Pfam" id="PF25967"/>
    </source>
</evidence>
<dbReference type="PANTHER" id="PTHR30158">
    <property type="entry name" value="ACRA/E-RELATED COMPONENT OF DRUG EFFLUX TRANSPORTER"/>
    <property type="match status" value="1"/>
</dbReference>
<accession>A0A370FG91</accession>
<sequence>MRPSLTFVSTISVALASACILVACGKPPGGAPPAAGTPEVGVITLQPQRLAITTELPGRTSASLVADVRPQVAGIVKARKFREGGDVKAGETLYQIDPATYQAQYDANVAALAKARASLTTTRLKAQRYKELVAIKAVSQQDYDDAAAALEQGEADVASAKANVETSRINLAYARIEAPISGRIGKSSVTAGALVTANQSTALATIQQLDPIYVDVTQSSAALLQLRQAMARGDLQTGTAGAARVRLLLEDGSSYPLEGKLEFSDVTVDTSTGAITLRALFPNPQGVLLPGMYVRAVLQQGVKSDALTVPQQAVVRDGGGRPMVYVVDAQHKLQRRMIQTDREAGDQWIVRSGLQAGDVLVVDGLQRAAPGVEVKTTPWTAPPPPTATTASAR</sequence>
<gene>
    <name evidence="8" type="ORF">DFR41_106104</name>
</gene>
<comment type="subcellular location">
    <subcellularLocation>
        <location evidence="1">Cell envelope</location>
    </subcellularLocation>
</comment>
<organism evidence="8 9">
    <name type="scientific">Pseudacidovorax intermedius</name>
    <dbReference type="NCBI Taxonomy" id="433924"/>
    <lineage>
        <taxon>Bacteria</taxon>
        <taxon>Pseudomonadati</taxon>
        <taxon>Pseudomonadota</taxon>
        <taxon>Betaproteobacteria</taxon>
        <taxon>Burkholderiales</taxon>
        <taxon>Comamonadaceae</taxon>
        <taxon>Pseudacidovorax</taxon>
    </lineage>
</organism>